<sequence length="291" mass="32921">MKLNKKFETEAERQRLRERKQSWSLAVNSESITIWELSHGSRRSCSGIWGVTLAAFHHSQPLQSMHQSQLSNPSNQMPTTATPRAPPLLLLIFTLSLFTIPPPSHSLSYTQFQTLYSLAHSLTTRVANLRDSRGDLAGSERARLIARKLESGMSLRFWASALSLGWDYVRNYAWRDAASFELLGVVSDMNKLLNSLNELSQMESEAQRVEWVTHNYRSALRVTKSLFHRLLKVFSQSGPLREVVETVQKEVVEGDLLRDCLELGSNDLKGLIQVLKDMALQYSSSSGRSDL</sequence>
<proteinExistence type="predicted"/>
<accession>A0ACB7XGA1</accession>
<name>A0ACB7XGA1_9ERIC</name>
<reference evidence="1 2" key="1">
    <citation type="journal article" date="2021" name="Hortic Res">
        <title>High-quality reference genome and annotation aids understanding of berry development for evergreen blueberry (Vaccinium darrowii).</title>
        <authorList>
            <person name="Yu J."/>
            <person name="Hulse-Kemp A.M."/>
            <person name="Babiker E."/>
            <person name="Staton M."/>
        </authorList>
    </citation>
    <scope>NUCLEOTIDE SEQUENCE [LARGE SCALE GENOMIC DNA]</scope>
    <source>
        <strain evidence="2">cv. NJ 8807/NJ 8810</strain>
        <tissue evidence="1">Young leaf</tissue>
    </source>
</reference>
<keyword evidence="2" id="KW-1185">Reference proteome</keyword>
<protein>
    <submittedName>
        <fullName evidence="1">Uncharacterized protein</fullName>
    </submittedName>
</protein>
<dbReference type="Proteomes" id="UP000828048">
    <property type="component" value="Chromosome 10"/>
</dbReference>
<evidence type="ECO:0000313" key="1">
    <source>
        <dbReference type="EMBL" id="KAH7839766.1"/>
    </source>
</evidence>
<evidence type="ECO:0000313" key="2">
    <source>
        <dbReference type="Proteomes" id="UP000828048"/>
    </source>
</evidence>
<comment type="caution">
    <text evidence="1">The sequence shown here is derived from an EMBL/GenBank/DDBJ whole genome shotgun (WGS) entry which is preliminary data.</text>
</comment>
<organism evidence="1 2">
    <name type="scientific">Vaccinium darrowii</name>
    <dbReference type="NCBI Taxonomy" id="229202"/>
    <lineage>
        <taxon>Eukaryota</taxon>
        <taxon>Viridiplantae</taxon>
        <taxon>Streptophyta</taxon>
        <taxon>Embryophyta</taxon>
        <taxon>Tracheophyta</taxon>
        <taxon>Spermatophyta</taxon>
        <taxon>Magnoliopsida</taxon>
        <taxon>eudicotyledons</taxon>
        <taxon>Gunneridae</taxon>
        <taxon>Pentapetalae</taxon>
        <taxon>asterids</taxon>
        <taxon>Ericales</taxon>
        <taxon>Ericaceae</taxon>
        <taxon>Vaccinioideae</taxon>
        <taxon>Vaccinieae</taxon>
        <taxon>Vaccinium</taxon>
    </lineage>
</organism>
<gene>
    <name evidence="1" type="ORF">Vadar_008553</name>
</gene>
<dbReference type="EMBL" id="CM037160">
    <property type="protein sequence ID" value="KAH7839766.1"/>
    <property type="molecule type" value="Genomic_DNA"/>
</dbReference>